<dbReference type="FunFam" id="3.10.450.320:FF:000002">
    <property type="entry name" value="Mitochondrial import inner membrane translocase subunit tim21"/>
    <property type="match status" value="1"/>
</dbReference>
<dbReference type="Gene3D" id="3.10.450.320">
    <property type="entry name" value="Mitochondrial import inner membrane translocase subunit Tim21"/>
    <property type="match status" value="1"/>
</dbReference>
<evidence type="ECO:0000256" key="8">
    <source>
        <dbReference type="ARBA" id="ARBA00023128"/>
    </source>
</evidence>
<evidence type="ECO:0000256" key="11">
    <source>
        <dbReference type="RuleBase" id="RU367142"/>
    </source>
</evidence>
<dbReference type="eggNOG" id="KOG4836">
    <property type="taxonomic scope" value="Eukaryota"/>
</dbReference>
<keyword evidence="5 11" id="KW-0999">Mitochondrion inner membrane</keyword>
<evidence type="ECO:0000313" key="13">
    <source>
        <dbReference type="EMBL" id="ETN43747.1"/>
    </source>
</evidence>
<dbReference type="InterPro" id="IPR013261">
    <property type="entry name" value="Tim21"/>
</dbReference>
<feature type="region of interest" description="Disordered" evidence="12">
    <location>
        <begin position="29"/>
        <end position="51"/>
    </location>
</feature>
<keyword evidence="4 11" id="KW-0812">Transmembrane</keyword>
<accession>W2S4Y3</accession>
<evidence type="ECO:0000256" key="6">
    <source>
        <dbReference type="ARBA" id="ARBA00022946"/>
    </source>
</evidence>
<comment type="subcellular location">
    <subcellularLocation>
        <location evidence="1 11">Mitochondrion inner membrane</location>
        <topology evidence="1 11">Single-pass membrane protein</topology>
    </subcellularLocation>
</comment>
<evidence type="ECO:0000256" key="5">
    <source>
        <dbReference type="ARBA" id="ARBA00022792"/>
    </source>
</evidence>
<keyword evidence="11" id="KW-0813">Transport</keyword>
<dbReference type="Proteomes" id="UP000030752">
    <property type="component" value="Unassembled WGS sequence"/>
</dbReference>
<evidence type="ECO:0000256" key="3">
    <source>
        <dbReference type="ARBA" id="ARBA00020726"/>
    </source>
</evidence>
<dbReference type="FunCoup" id="W2S4Y3">
    <property type="interactions" value="236"/>
</dbReference>
<sequence>MSAKAHAFQRACRAGLSSSQPASPIHIQTRTATNSGASSSSSYPSSAAPRRRAITVTSDDGRYHWSELSTGEKAARGTQQTFNAALVLAGLGGTCLVSYFLYQELFAPDSKTVQFNHAVDRIKASQECRDLLGPSRKMRAYGEPTTSKWARARPLAYTTEIDRMGTTHFRMHFNMEGEKDSGVVAVHMTKPQNESRLDYRLLSLTVSGHPTVYLENKDNQGVKSKVGKLMGVQWR</sequence>
<dbReference type="GeneID" id="19970245"/>
<dbReference type="HOGENOM" id="CLU_089407_0_0_1"/>
<dbReference type="Pfam" id="PF08294">
    <property type="entry name" value="TIM21"/>
    <property type="match status" value="1"/>
</dbReference>
<evidence type="ECO:0000313" key="14">
    <source>
        <dbReference type="Proteomes" id="UP000030752"/>
    </source>
</evidence>
<dbReference type="PANTHER" id="PTHR13032">
    <property type="entry name" value="MITOCHONDRIAL IMPORT INNER MEMBRANE TRANSLOCASE SUBUNIT TIM21"/>
    <property type="match status" value="1"/>
</dbReference>
<dbReference type="InterPro" id="IPR038552">
    <property type="entry name" value="Tim21_IMS_sf"/>
</dbReference>
<dbReference type="STRING" id="1220924.W2S4Y3"/>
<feature type="transmembrane region" description="Helical" evidence="11">
    <location>
        <begin position="82"/>
        <end position="102"/>
    </location>
</feature>
<dbReference type="PANTHER" id="PTHR13032:SF6">
    <property type="entry name" value="MITOCHONDRIAL IMPORT INNER MEMBRANE TRANSLOCASE SUBUNIT TIM21"/>
    <property type="match status" value="1"/>
</dbReference>
<evidence type="ECO:0000256" key="4">
    <source>
        <dbReference type="ARBA" id="ARBA00022692"/>
    </source>
</evidence>
<evidence type="ECO:0000256" key="9">
    <source>
        <dbReference type="ARBA" id="ARBA00023136"/>
    </source>
</evidence>
<dbReference type="AlphaFoldDB" id="W2S4Y3"/>
<dbReference type="VEuPathDB" id="FungiDB:HMPREF1541_02906"/>
<reference evidence="13 14" key="1">
    <citation type="submission" date="2013-03" db="EMBL/GenBank/DDBJ databases">
        <title>The Genome Sequence of Phialophora europaea CBS 101466.</title>
        <authorList>
            <consortium name="The Broad Institute Genomics Platform"/>
            <person name="Cuomo C."/>
            <person name="de Hoog S."/>
            <person name="Gorbushina A."/>
            <person name="Walker B."/>
            <person name="Young S.K."/>
            <person name="Zeng Q."/>
            <person name="Gargeya S."/>
            <person name="Fitzgerald M."/>
            <person name="Haas B."/>
            <person name="Abouelleil A."/>
            <person name="Allen A.W."/>
            <person name="Alvarado L."/>
            <person name="Arachchi H.M."/>
            <person name="Berlin A.M."/>
            <person name="Chapman S.B."/>
            <person name="Gainer-Dewar J."/>
            <person name="Goldberg J."/>
            <person name="Griggs A."/>
            <person name="Gujja S."/>
            <person name="Hansen M."/>
            <person name="Howarth C."/>
            <person name="Imamovic A."/>
            <person name="Ireland A."/>
            <person name="Larimer J."/>
            <person name="McCowan C."/>
            <person name="Murphy C."/>
            <person name="Pearson M."/>
            <person name="Poon T.W."/>
            <person name="Priest M."/>
            <person name="Roberts A."/>
            <person name="Saif S."/>
            <person name="Shea T."/>
            <person name="Sisk P."/>
            <person name="Sykes S."/>
            <person name="Wortman J."/>
            <person name="Nusbaum C."/>
            <person name="Birren B."/>
        </authorList>
    </citation>
    <scope>NUCLEOTIDE SEQUENCE [LARGE SCALE GENOMIC DNA]</scope>
    <source>
        <strain evidence="13 14">CBS 101466</strain>
    </source>
</reference>
<protein>
    <recommendedName>
        <fullName evidence="3 11">Mitochondrial import inner membrane translocase subunit Tim21</fullName>
    </recommendedName>
</protein>
<keyword evidence="11" id="KW-0653">Protein transport</keyword>
<keyword evidence="8 11" id="KW-0496">Mitochondrion</keyword>
<keyword evidence="6" id="KW-0809">Transit peptide</keyword>
<dbReference type="GO" id="GO:0030150">
    <property type="term" value="P:protein import into mitochondrial matrix"/>
    <property type="evidence" value="ECO:0007669"/>
    <property type="project" value="UniProtKB-UniRule"/>
</dbReference>
<keyword evidence="11" id="KW-0811">Translocation</keyword>
<comment type="similarity">
    <text evidence="2 11">Belongs to the TIM21 family.</text>
</comment>
<dbReference type="OrthoDB" id="436405at2759"/>
<keyword evidence="9 11" id="KW-0472">Membrane</keyword>
<proteinExistence type="inferred from homology"/>
<evidence type="ECO:0000256" key="10">
    <source>
        <dbReference type="ARBA" id="ARBA00060204"/>
    </source>
</evidence>
<keyword evidence="7 11" id="KW-1133">Transmembrane helix</keyword>
<dbReference type="EMBL" id="KB822718">
    <property type="protein sequence ID" value="ETN43747.1"/>
    <property type="molecule type" value="Genomic_DNA"/>
</dbReference>
<comment type="function">
    <text evidence="10">Essential component of the TIM23 complex, a complex that mediates the translocation of transit peptide-containing proteins across the mitochondrial inner membrane. Required to keep the TOM and the TIM23 complexes in close contact. At some point, it is released from the TOM23 complex to allow protein translocation into the mitochondrial matrix.</text>
</comment>
<evidence type="ECO:0000256" key="7">
    <source>
        <dbReference type="ARBA" id="ARBA00022989"/>
    </source>
</evidence>
<evidence type="ECO:0000256" key="12">
    <source>
        <dbReference type="SAM" id="MobiDB-lite"/>
    </source>
</evidence>
<dbReference type="RefSeq" id="XP_008715483.1">
    <property type="nucleotide sequence ID" value="XM_008717261.1"/>
</dbReference>
<dbReference type="InParanoid" id="W2S4Y3"/>
<feature type="compositionally biased region" description="Low complexity" evidence="12">
    <location>
        <begin position="29"/>
        <end position="48"/>
    </location>
</feature>
<organism evidence="13 14">
    <name type="scientific">Cyphellophora europaea (strain CBS 101466)</name>
    <name type="common">Phialophora europaea</name>
    <dbReference type="NCBI Taxonomy" id="1220924"/>
    <lineage>
        <taxon>Eukaryota</taxon>
        <taxon>Fungi</taxon>
        <taxon>Dikarya</taxon>
        <taxon>Ascomycota</taxon>
        <taxon>Pezizomycotina</taxon>
        <taxon>Eurotiomycetes</taxon>
        <taxon>Chaetothyriomycetidae</taxon>
        <taxon>Chaetothyriales</taxon>
        <taxon>Cyphellophoraceae</taxon>
        <taxon>Cyphellophora</taxon>
    </lineage>
</organism>
<evidence type="ECO:0000256" key="2">
    <source>
        <dbReference type="ARBA" id="ARBA00010867"/>
    </source>
</evidence>
<keyword evidence="14" id="KW-1185">Reference proteome</keyword>
<name>W2S4Y3_CYPE1</name>
<evidence type="ECO:0000256" key="1">
    <source>
        <dbReference type="ARBA" id="ARBA00004434"/>
    </source>
</evidence>
<gene>
    <name evidence="13" type="ORF">HMPREF1541_02906</name>
</gene>
<comment type="subunit">
    <text evidence="11">Component of the TIM23 complex.</text>
</comment>
<dbReference type="GO" id="GO:0005744">
    <property type="term" value="C:TIM23 mitochondrial import inner membrane translocase complex"/>
    <property type="evidence" value="ECO:0007669"/>
    <property type="project" value="UniProtKB-UniRule"/>
</dbReference>